<dbReference type="AlphaFoldDB" id="A0A317EDE3"/>
<sequence>MAVLSALPGDACFTAGELEAVTGLAADSIRHACRALVERGMLQRRERGCWAATPEGQAAAVAGVAIISGPRGRLTQEKPRTRRAPSGRDKIWRAIRAERKFAINDLVALVGPEQVENVKDYVFALARAGYLTRLRSKGRQSRFLLIDDTGPLAPVQRDARKEFFDRNTGATRPMNPEQVAP</sequence>
<evidence type="ECO:0000313" key="1">
    <source>
        <dbReference type="EMBL" id="PWR23383.1"/>
    </source>
</evidence>
<proteinExistence type="predicted"/>
<keyword evidence="2" id="KW-1185">Reference proteome</keyword>
<reference evidence="2" key="1">
    <citation type="submission" date="2018-05" db="EMBL/GenBank/DDBJ databases">
        <title>Zavarzinia sp. HR-AS.</title>
        <authorList>
            <person name="Lee Y."/>
            <person name="Jeon C.O."/>
        </authorList>
    </citation>
    <scope>NUCLEOTIDE SEQUENCE [LARGE SCALE GENOMIC DNA]</scope>
    <source>
        <strain evidence="2">DSM 1231</strain>
    </source>
</reference>
<dbReference type="EMBL" id="QGLF01000001">
    <property type="protein sequence ID" value="PWR23383.1"/>
    <property type="molecule type" value="Genomic_DNA"/>
</dbReference>
<dbReference type="InterPro" id="IPR036390">
    <property type="entry name" value="WH_DNA-bd_sf"/>
</dbReference>
<name>A0A317EDE3_9PROT</name>
<organism evidence="1 2">
    <name type="scientific">Zavarzinia compransoris</name>
    <dbReference type="NCBI Taxonomy" id="1264899"/>
    <lineage>
        <taxon>Bacteria</taxon>
        <taxon>Pseudomonadati</taxon>
        <taxon>Pseudomonadota</taxon>
        <taxon>Alphaproteobacteria</taxon>
        <taxon>Rhodospirillales</taxon>
        <taxon>Zavarziniaceae</taxon>
        <taxon>Zavarzinia</taxon>
    </lineage>
</organism>
<dbReference type="Proteomes" id="UP000246077">
    <property type="component" value="Unassembled WGS sequence"/>
</dbReference>
<comment type="caution">
    <text evidence="1">The sequence shown here is derived from an EMBL/GenBank/DDBJ whole genome shotgun (WGS) entry which is preliminary data.</text>
</comment>
<evidence type="ECO:0000313" key="2">
    <source>
        <dbReference type="Proteomes" id="UP000246077"/>
    </source>
</evidence>
<gene>
    <name evidence="1" type="ORF">DKG75_02095</name>
</gene>
<accession>A0A317EDE3</accession>
<dbReference type="SUPFAM" id="SSF46785">
    <property type="entry name" value="Winged helix' DNA-binding domain"/>
    <property type="match status" value="1"/>
</dbReference>
<protein>
    <submittedName>
        <fullName evidence="1">Uncharacterized protein</fullName>
    </submittedName>
</protein>